<comment type="caution">
    <text evidence="15">The sequence shown here is derived from an EMBL/GenBank/DDBJ whole genome shotgun (WGS) entry which is preliminary data.</text>
</comment>
<proteinExistence type="inferred from homology"/>
<dbReference type="OrthoDB" id="1394818at2759"/>
<keyword evidence="6 12" id="KW-0732">Signal</keyword>
<dbReference type="EMBL" id="VOIH02000004">
    <property type="protein sequence ID" value="KAF3448086.1"/>
    <property type="molecule type" value="Genomic_DNA"/>
</dbReference>
<dbReference type="SUPFAM" id="SSF52058">
    <property type="entry name" value="L domain-like"/>
    <property type="match status" value="2"/>
</dbReference>
<dbReference type="PANTHER" id="PTHR48061:SF2">
    <property type="entry name" value="RECEPTOR LIKE PROTEIN 30-LIKE"/>
    <property type="match status" value="1"/>
</dbReference>
<feature type="chain" id="PRO_5035454819" description="Leucine-rich repeat-containing N-terminal plant-type domain-containing protein" evidence="12">
    <location>
        <begin position="22"/>
        <end position="665"/>
    </location>
</feature>
<keyword evidence="16" id="KW-1185">Reference proteome</keyword>
<dbReference type="InterPro" id="IPR001611">
    <property type="entry name" value="Leu-rich_rpt"/>
</dbReference>
<dbReference type="Pfam" id="PF00560">
    <property type="entry name" value="LRR_1"/>
    <property type="match status" value="1"/>
</dbReference>
<evidence type="ECO:0000256" key="11">
    <source>
        <dbReference type="ARBA" id="ARBA00023180"/>
    </source>
</evidence>
<dbReference type="InterPro" id="IPR046956">
    <property type="entry name" value="RLP23-like"/>
</dbReference>
<dbReference type="InterPro" id="IPR055414">
    <property type="entry name" value="LRR_R13L4/SHOC2-like"/>
</dbReference>
<dbReference type="FunFam" id="3.80.10.10:FF:000095">
    <property type="entry name" value="LRR receptor-like serine/threonine-protein kinase GSO1"/>
    <property type="match status" value="1"/>
</dbReference>
<feature type="signal peptide" evidence="12">
    <location>
        <begin position="1"/>
        <end position="21"/>
    </location>
</feature>
<dbReference type="InterPro" id="IPR032675">
    <property type="entry name" value="LRR_dom_sf"/>
</dbReference>
<evidence type="ECO:0000259" key="14">
    <source>
        <dbReference type="Pfam" id="PF23598"/>
    </source>
</evidence>
<evidence type="ECO:0000256" key="10">
    <source>
        <dbReference type="ARBA" id="ARBA00023170"/>
    </source>
</evidence>
<organism evidence="15 16">
    <name type="scientific">Rhamnella rubrinervis</name>
    <dbReference type="NCBI Taxonomy" id="2594499"/>
    <lineage>
        <taxon>Eukaryota</taxon>
        <taxon>Viridiplantae</taxon>
        <taxon>Streptophyta</taxon>
        <taxon>Embryophyta</taxon>
        <taxon>Tracheophyta</taxon>
        <taxon>Spermatophyta</taxon>
        <taxon>Magnoliopsida</taxon>
        <taxon>eudicotyledons</taxon>
        <taxon>Gunneridae</taxon>
        <taxon>Pentapetalae</taxon>
        <taxon>rosids</taxon>
        <taxon>fabids</taxon>
        <taxon>Rosales</taxon>
        <taxon>Rhamnaceae</taxon>
        <taxon>rhamnoid group</taxon>
        <taxon>Rhamneae</taxon>
        <taxon>Rhamnella</taxon>
    </lineage>
</organism>
<keyword evidence="11" id="KW-0325">Glycoprotein</keyword>
<dbReference type="InterPro" id="IPR013210">
    <property type="entry name" value="LRR_N_plant-typ"/>
</dbReference>
<feature type="domain" description="Disease resistance R13L4/SHOC-2-like LRR" evidence="14">
    <location>
        <begin position="304"/>
        <end position="489"/>
    </location>
</feature>
<evidence type="ECO:0000259" key="13">
    <source>
        <dbReference type="Pfam" id="PF08263"/>
    </source>
</evidence>
<keyword evidence="9" id="KW-0472">Membrane</keyword>
<dbReference type="InterPro" id="IPR003591">
    <property type="entry name" value="Leu-rich_rpt_typical-subtyp"/>
</dbReference>
<accession>A0A8K0MJ94</accession>
<evidence type="ECO:0008006" key="17">
    <source>
        <dbReference type="Google" id="ProtNLM"/>
    </source>
</evidence>
<keyword evidence="4" id="KW-0433">Leucine-rich repeat</keyword>
<dbReference type="Pfam" id="PF13855">
    <property type="entry name" value="LRR_8"/>
    <property type="match status" value="1"/>
</dbReference>
<evidence type="ECO:0000256" key="9">
    <source>
        <dbReference type="ARBA" id="ARBA00023136"/>
    </source>
</evidence>
<sequence>MTSTPLLSMFLLIISIHSSLFNHVVVSVQCLSYQQSLLLQLKDSLIFDASESTILVKWNQSSDCCSWAGITCEEGHVIGLNLRNESISAGLDENSTLWSLIFLKTLDLSLNVDLPLIPSRIGNLTNLSYLNLSSSFSGQIPKEISRLKKLRILDLSGSFYESSNLRISNLRMLVQNLTELEEFYLDSVNISAPGNEWGQALSSSLHNLRVLSLYKCGLGGPIHQSLAKLQHLSVIRLDNNKLSSLVPRFFGNFSNLSSLQLHGCDLHGTFPKEIFQVPTLRILRISTNGVLEGSLPEFPPNSDLQFFDIRATNFKGRLPSSIGNLRRLTHLYISNCHFSGPLPKSIAKLTQLVHLHLSNNQFVGPISSVHLEGLLKLLSINLHNNSFNGNIPSLFTLPLLEYLDLSHNQFSGQVLEFLNAPSSMLKSIDLSGNKLQGPIPMSIFKLRELEDLTLSFNKFNGTMQLDMIEGLPNLITLDLSYNNLSVNMRGNGSNISFPTGLLNLQLASCNLRKFPYLSHPHALSTLDLSDNQIYGEIPNWIWNVGITGLHGKIPILPPIIYYVDLSSNSFTSSIPSDIGNNLRNAFYFSLSNNSLTGIIPQSICKAGYLKVLDLSNNNLTGTIPTCMFALSYITVKLGRNNLSGPIPDAFRLIAILRPLISMETY</sequence>
<dbReference type="PRINTS" id="PR00019">
    <property type="entry name" value="LEURICHRPT"/>
</dbReference>
<evidence type="ECO:0000256" key="6">
    <source>
        <dbReference type="ARBA" id="ARBA00022729"/>
    </source>
</evidence>
<keyword evidence="3" id="KW-1003">Cell membrane</keyword>
<dbReference type="Pfam" id="PF23598">
    <property type="entry name" value="LRR_14"/>
    <property type="match status" value="1"/>
</dbReference>
<evidence type="ECO:0000256" key="12">
    <source>
        <dbReference type="SAM" id="SignalP"/>
    </source>
</evidence>
<evidence type="ECO:0000256" key="2">
    <source>
        <dbReference type="ARBA" id="ARBA00009592"/>
    </source>
</evidence>
<dbReference type="SUPFAM" id="SSF52047">
    <property type="entry name" value="RNI-like"/>
    <property type="match status" value="1"/>
</dbReference>
<evidence type="ECO:0000313" key="15">
    <source>
        <dbReference type="EMBL" id="KAF3448086.1"/>
    </source>
</evidence>
<dbReference type="SMART" id="SM00369">
    <property type="entry name" value="LRR_TYP"/>
    <property type="match status" value="5"/>
</dbReference>
<keyword evidence="8" id="KW-1133">Transmembrane helix</keyword>
<dbReference type="Pfam" id="PF08263">
    <property type="entry name" value="LRRNT_2"/>
    <property type="match status" value="1"/>
</dbReference>
<keyword evidence="10" id="KW-0675">Receptor</keyword>
<dbReference type="AlphaFoldDB" id="A0A8K0MJ94"/>
<keyword evidence="5" id="KW-0812">Transmembrane</keyword>
<dbReference type="PANTHER" id="PTHR48061">
    <property type="entry name" value="LEUCINE-RICH REPEAT RECEPTOR PROTEIN KINASE EMS1-LIKE-RELATED"/>
    <property type="match status" value="1"/>
</dbReference>
<evidence type="ECO:0000256" key="7">
    <source>
        <dbReference type="ARBA" id="ARBA00022737"/>
    </source>
</evidence>
<dbReference type="Gene3D" id="3.80.10.10">
    <property type="entry name" value="Ribonuclease Inhibitor"/>
    <property type="match status" value="4"/>
</dbReference>
<keyword evidence="7" id="KW-0677">Repeat</keyword>
<gene>
    <name evidence="15" type="ORF">FNV43_RR08794</name>
</gene>
<evidence type="ECO:0000256" key="5">
    <source>
        <dbReference type="ARBA" id="ARBA00022692"/>
    </source>
</evidence>
<protein>
    <recommendedName>
        <fullName evidence="17">Leucine-rich repeat-containing N-terminal plant-type domain-containing protein</fullName>
    </recommendedName>
</protein>
<evidence type="ECO:0000313" key="16">
    <source>
        <dbReference type="Proteomes" id="UP000796880"/>
    </source>
</evidence>
<evidence type="ECO:0000256" key="8">
    <source>
        <dbReference type="ARBA" id="ARBA00022989"/>
    </source>
</evidence>
<name>A0A8K0MJ94_9ROSA</name>
<feature type="domain" description="Leucine-rich repeat-containing N-terminal plant-type" evidence="13">
    <location>
        <begin position="34"/>
        <end position="72"/>
    </location>
</feature>
<reference evidence="15" key="1">
    <citation type="submission" date="2020-03" db="EMBL/GenBank/DDBJ databases">
        <title>A high-quality chromosome-level genome assembly of a woody plant with both climbing and erect habits, Rhamnella rubrinervis.</title>
        <authorList>
            <person name="Lu Z."/>
            <person name="Yang Y."/>
            <person name="Zhu X."/>
            <person name="Sun Y."/>
        </authorList>
    </citation>
    <scope>NUCLEOTIDE SEQUENCE</scope>
    <source>
        <strain evidence="15">BYM</strain>
        <tissue evidence="15">Leaf</tissue>
    </source>
</reference>
<evidence type="ECO:0000256" key="4">
    <source>
        <dbReference type="ARBA" id="ARBA00022614"/>
    </source>
</evidence>
<dbReference type="GO" id="GO:0005886">
    <property type="term" value="C:plasma membrane"/>
    <property type="evidence" value="ECO:0007669"/>
    <property type="project" value="UniProtKB-SubCell"/>
</dbReference>
<comment type="subcellular location">
    <subcellularLocation>
        <location evidence="1">Cell membrane</location>
        <topology evidence="1">Single-pass type I membrane protein</topology>
    </subcellularLocation>
</comment>
<evidence type="ECO:0000256" key="3">
    <source>
        <dbReference type="ARBA" id="ARBA00022475"/>
    </source>
</evidence>
<comment type="similarity">
    <text evidence="2">Belongs to the RLP family.</text>
</comment>
<evidence type="ECO:0000256" key="1">
    <source>
        <dbReference type="ARBA" id="ARBA00004251"/>
    </source>
</evidence>
<dbReference type="Proteomes" id="UP000796880">
    <property type="component" value="Unassembled WGS sequence"/>
</dbReference>